<keyword evidence="4 5" id="KW-0472">Membrane</keyword>
<sequence length="358" mass="38662">MQTLAISGAWVAVSTSLICFNKYLMQPGRFPHALFLTTVHLAVSTAMSLLLYTAAPSLFPSMQRAKEDYKTVLKYIAPLGMLLALALYCSNSAYLYSSVAFLQFCKEGNIAIVFAMSCALGLQVFSWTKLAILSVVIAGCSICATGESNFVLMGFLLQITSQLSECSKNIISEIVMTGAGLKLDVLTFVMFQAPCCLVYLLAAAVVKYTPEVGQDFCAIWPLLLANALNAFVLNVLIALALKKLSTMSCVIIGVVKDIVLVLCSFLVFGSPISQVQFAGFSVIIAGIALWSRLKLQEQSAASEKVPLLLDAKLASVNNNSDKAETATPKDATTSEAWRNQYLWPSQRTQPEEAPESVA</sequence>
<evidence type="ECO:0000313" key="8">
    <source>
        <dbReference type="Proteomes" id="UP000654075"/>
    </source>
</evidence>
<keyword evidence="2 5" id="KW-0812">Transmembrane</keyword>
<protein>
    <recommendedName>
        <fullName evidence="6">Sugar phosphate transporter domain-containing protein</fullName>
    </recommendedName>
</protein>
<comment type="caution">
    <text evidence="7">The sequence shown here is derived from an EMBL/GenBank/DDBJ whole genome shotgun (WGS) entry which is preliminary data.</text>
</comment>
<evidence type="ECO:0000256" key="5">
    <source>
        <dbReference type="SAM" id="Phobius"/>
    </source>
</evidence>
<reference evidence="7" key="1">
    <citation type="submission" date="2021-02" db="EMBL/GenBank/DDBJ databases">
        <authorList>
            <person name="Dougan E. K."/>
            <person name="Rhodes N."/>
            <person name="Thang M."/>
            <person name="Chan C."/>
        </authorList>
    </citation>
    <scope>NUCLEOTIDE SEQUENCE</scope>
</reference>
<dbReference type="EMBL" id="CAJNNV010033185">
    <property type="protein sequence ID" value="CAE8642645.1"/>
    <property type="molecule type" value="Genomic_DNA"/>
</dbReference>
<comment type="subcellular location">
    <subcellularLocation>
        <location evidence="1">Membrane</location>
        <topology evidence="1">Multi-pass membrane protein</topology>
    </subcellularLocation>
</comment>
<feature type="transmembrane region" description="Helical" evidence="5">
    <location>
        <begin position="75"/>
        <end position="96"/>
    </location>
</feature>
<evidence type="ECO:0000259" key="6">
    <source>
        <dbReference type="Pfam" id="PF03151"/>
    </source>
</evidence>
<dbReference type="GO" id="GO:0016020">
    <property type="term" value="C:membrane"/>
    <property type="evidence" value="ECO:0007669"/>
    <property type="project" value="UniProtKB-SubCell"/>
</dbReference>
<dbReference type="SUPFAM" id="SSF103481">
    <property type="entry name" value="Multidrug resistance efflux transporter EmrE"/>
    <property type="match status" value="1"/>
</dbReference>
<evidence type="ECO:0000256" key="1">
    <source>
        <dbReference type="ARBA" id="ARBA00004141"/>
    </source>
</evidence>
<evidence type="ECO:0000256" key="4">
    <source>
        <dbReference type="ARBA" id="ARBA00023136"/>
    </source>
</evidence>
<evidence type="ECO:0000313" key="7">
    <source>
        <dbReference type="EMBL" id="CAE8642645.1"/>
    </source>
</evidence>
<feature type="transmembrane region" description="Helical" evidence="5">
    <location>
        <begin position="218"/>
        <end position="241"/>
    </location>
</feature>
<dbReference type="AlphaFoldDB" id="A0A813HY55"/>
<dbReference type="OrthoDB" id="6418713at2759"/>
<feature type="domain" description="Sugar phosphate transporter" evidence="6">
    <location>
        <begin position="2"/>
        <end position="291"/>
    </location>
</feature>
<feature type="transmembrane region" description="Helical" evidence="5">
    <location>
        <begin position="33"/>
        <end position="55"/>
    </location>
</feature>
<organism evidence="7 8">
    <name type="scientific">Polarella glacialis</name>
    <name type="common">Dinoflagellate</name>
    <dbReference type="NCBI Taxonomy" id="89957"/>
    <lineage>
        <taxon>Eukaryota</taxon>
        <taxon>Sar</taxon>
        <taxon>Alveolata</taxon>
        <taxon>Dinophyceae</taxon>
        <taxon>Suessiales</taxon>
        <taxon>Suessiaceae</taxon>
        <taxon>Polarella</taxon>
    </lineage>
</organism>
<feature type="transmembrane region" description="Helical" evidence="5">
    <location>
        <begin position="185"/>
        <end position="206"/>
    </location>
</feature>
<evidence type="ECO:0000256" key="2">
    <source>
        <dbReference type="ARBA" id="ARBA00022692"/>
    </source>
</evidence>
<dbReference type="PANTHER" id="PTHR11132">
    <property type="entry name" value="SOLUTE CARRIER FAMILY 35"/>
    <property type="match status" value="1"/>
</dbReference>
<feature type="transmembrane region" description="Helical" evidence="5">
    <location>
        <begin position="248"/>
        <end position="269"/>
    </location>
</feature>
<dbReference type="OMA" id="LGAEKCQ"/>
<keyword evidence="3 5" id="KW-1133">Transmembrane helix</keyword>
<feature type="transmembrane region" description="Helical" evidence="5">
    <location>
        <begin position="131"/>
        <end position="157"/>
    </location>
</feature>
<dbReference type="InterPro" id="IPR004853">
    <property type="entry name" value="Sugar_P_trans_dom"/>
</dbReference>
<feature type="transmembrane region" description="Helical" evidence="5">
    <location>
        <begin position="275"/>
        <end position="293"/>
    </location>
</feature>
<feature type="transmembrane region" description="Helical" evidence="5">
    <location>
        <begin position="6"/>
        <end position="24"/>
    </location>
</feature>
<keyword evidence="8" id="KW-1185">Reference proteome</keyword>
<gene>
    <name evidence="7" type="ORF">PGLA1383_LOCUS57079</name>
</gene>
<accession>A0A813HY55</accession>
<dbReference type="InterPro" id="IPR050186">
    <property type="entry name" value="TPT_transporter"/>
</dbReference>
<dbReference type="Proteomes" id="UP000654075">
    <property type="component" value="Unassembled WGS sequence"/>
</dbReference>
<evidence type="ECO:0000256" key="3">
    <source>
        <dbReference type="ARBA" id="ARBA00022989"/>
    </source>
</evidence>
<feature type="transmembrane region" description="Helical" evidence="5">
    <location>
        <begin position="108"/>
        <end position="125"/>
    </location>
</feature>
<proteinExistence type="predicted"/>
<name>A0A813HY55_POLGL</name>
<dbReference type="InterPro" id="IPR037185">
    <property type="entry name" value="EmrE-like"/>
</dbReference>
<dbReference type="Pfam" id="PF03151">
    <property type="entry name" value="TPT"/>
    <property type="match status" value="1"/>
</dbReference>